<keyword evidence="3" id="KW-1185">Reference proteome</keyword>
<dbReference type="Proteomes" id="UP001278766">
    <property type="component" value="Unassembled WGS sequence"/>
</dbReference>
<reference evidence="2" key="1">
    <citation type="journal article" date="2023" name="Mol. Phylogenet. Evol.">
        <title>Genome-scale phylogeny and comparative genomics of the fungal order Sordariales.</title>
        <authorList>
            <person name="Hensen N."/>
            <person name="Bonometti L."/>
            <person name="Westerberg I."/>
            <person name="Brannstrom I.O."/>
            <person name="Guillou S."/>
            <person name="Cros-Aarteil S."/>
            <person name="Calhoun S."/>
            <person name="Haridas S."/>
            <person name="Kuo A."/>
            <person name="Mondo S."/>
            <person name="Pangilinan J."/>
            <person name="Riley R."/>
            <person name="LaButti K."/>
            <person name="Andreopoulos B."/>
            <person name="Lipzen A."/>
            <person name="Chen C."/>
            <person name="Yan M."/>
            <person name="Daum C."/>
            <person name="Ng V."/>
            <person name="Clum A."/>
            <person name="Steindorff A."/>
            <person name="Ohm R.A."/>
            <person name="Martin F."/>
            <person name="Silar P."/>
            <person name="Natvig D.O."/>
            <person name="Lalanne C."/>
            <person name="Gautier V."/>
            <person name="Ament-Velasquez S.L."/>
            <person name="Kruys A."/>
            <person name="Hutchinson M.I."/>
            <person name="Powell A.J."/>
            <person name="Barry K."/>
            <person name="Miller A.N."/>
            <person name="Grigoriev I.V."/>
            <person name="Debuchy R."/>
            <person name="Gladieux P."/>
            <person name="Hiltunen Thoren M."/>
            <person name="Johannesson H."/>
        </authorList>
    </citation>
    <scope>NUCLEOTIDE SEQUENCE</scope>
    <source>
        <strain evidence="2">CBS 168.71</strain>
    </source>
</reference>
<evidence type="ECO:0000313" key="2">
    <source>
        <dbReference type="EMBL" id="KAK3301239.1"/>
    </source>
</evidence>
<evidence type="ECO:0000313" key="3">
    <source>
        <dbReference type="Proteomes" id="UP001278766"/>
    </source>
</evidence>
<name>A0AAE0HRD4_9PEZI</name>
<feature type="compositionally biased region" description="Basic residues" evidence="1">
    <location>
        <begin position="99"/>
        <end position="111"/>
    </location>
</feature>
<sequence>MRYPGATRLQPGQVFQVSSWWRYGMGLWGKCPVSGVVRYGGVRSKFRCPGCLLAFAVALALAVAEAATPHLAPTQRQANDSLQTAGFICFFSPHNRQNRDRRGRRGFRRGRQVSATRQAPGQQCWDRGDEDVIPSVPRKTQPWVYVCASTTQRRTGDGKSSGARRQGSASRCLWDSLGLDRLPHQNGKNYLYSVITAQASSAGTLGGSSSNAHTE</sequence>
<comment type="caution">
    <text evidence="2">The sequence shown here is derived from an EMBL/GenBank/DDBJ whole genome shotgun (WGS) entry which is preliminary data.</text>
</comment>
<dbReference type="RefSeq" id="XP_062664753.1">
    <property type="nucleotide sequence ID" value="XM_062801154.1"/>
</dbReference>
<feature type="region of interest" description="Disordered" evidence="1">
    <location>
        <begin position="94"/>
        <end position="133"/>
    </location>
</feature>
<accession>A0AAE0HRD4</accession>
<dbReference type="EMBL" id="JAUEPN010000001">
    <property type="protein sequence ID" value="KAK3301239.1"/>
    <property type="molecule type" value="Genomic_DNA"/>
</dbReference>
<dbReference type="GeneID" id="87838102"/>
<reference evidence="2" key="2">
    <citation type="submission" date="2023-06" db="EMBL/GenBank/DDBJ databases">
        <authorList>
            <consortium name="Lawrence Berkeley National Laboratory"/>
            <person name="Haridas S."/>
            <person name="Hensen N."/>
            <person name="Bonometti L."/>
            <person name="Westerberg I."/>
            <person name="Brannstrom I.O."/>
            <person name="Guillou S."/>
            <person name="Cros-Aarteil S."/>
            <person name="Calhoun S."/>
            <person name="Kuo A."/>
            <person name="Mondo S."/>
            <person name="Pangilinan J."/>
            <person name="Riley R."/>
            <person name="Labutti K."/>
            <person name="Andreopoulos B."/>
            <person name="Lipzen A."/>
            <person name="Chen C."/>
            <person name="Yanf M."/>
            <person name="Daum C."/>
            <person name="Ng V."/>
            <person name="Clum A."/>
            <person name="Steindorff A."/>
            <person name="Ohm R."/>
            <person name="Martin F."/>
            <person name="Silar P."/>
            <person name="Natvig D."/>
            <person name="Lalanne C."/>
            <person name="Gautier V."/>
            <person name="Ament-Velasquez S.L."/>
            <person name="Kruys A."/>
            <person name="Hutchinson M.I."/>
            <person name="Powell A.J."/>
            <person name="Barry K."/>
            <person name="Miller A.N."/>
            <person name="Grigoriev I.V."/>
            <person name="Debuchy R."/>
            <person name="Gladieux P."/>
            <person name="Thoren M.H."/>
            <person name="Johannesson H."/>
        </authorList>
    </citation>
    <scope>NUCLEOTIDE SEQUENCE</scope>
    <source>
        <strain evidence="2">CBS 168.71</strain>
    </source>
</reference>
<gene>
    <name evidence="2" type="ORF">B0H64DRAFT_33707</name>
</gene>
<organism evidence="2 3">
    <name type="scientific">Chaetomium fimeti</name>
    <dbReference type="NCBI Taxonomy" id="1854472"/>
    <lineage>
        <taxon>Eukaryota</taxon>
        <taxon>Fungi</taxon>
        <taxon>Dikarya</taxon>
        <taxon>Ascomycota</taxon>
        <taxon>Pezizomycotina</taxon>
        <taxon>Sordariomycetes</taxon>
        <taxon>Sordariomycetidae</taxon>
        <taxon>Sordariales</taxon>
        <taxon>Chaetomiaceae</taxon>
        <taxon>Chaetomium</taxon>
    </lineage>
</organism>
<proteinExistence type="predicted"/>
<dbReference type="AlphaFoldDB" id="A0AAE0HRD4"/>
<evidence type="ECO:0000256" key="1">
    <source>
        <dbReference type="SAM" id="MobiDB-lite"/>
    </source>
</evidence>
<protein>
    <submittedName>
        <fullName evidence="2">Uncharacterized protein</fullName>
    </submittedName>
</protein>